<proteinExistence type="predicted"/>
<comment type="caution">
    <text evidence="2">The sequence shown here is derived from an EMBL/GenBank/DDBJ whole genome shotgun (WGS) entry which is preliminary data.</text>
</comment>
<dbReference type="EMBL" id="JBBXMP010000293">
    <property type="protein sequence ID" value="KAL0058627.1"/>
    <property type="molecule type" value="Genomic_DNA"/>
</dbReference>
<evidence type="ECO:0000313" key="3">
    <source>
        <dbReference type="Proteomes" id="UP001437256"/>
    </source>
</evidence>
<evidence type="ECO:0000256" key="1">
    <source>
        <dbReference type="SAM" id="MobiDB-lite"/>
    </source>
</evidence>
<keyword evidence="3" id="KW-1185">Reference proteome</keyword>
<feature type="compositionally biased region" description="Basic and acidic residues" evidence="1">
    <location>
        <begin position="120"/>
        <end position="133"/>
    </location>
</feature>
<feature type="compositionally biased region" description="Low complexity" evidence="1">
    <location>
        <begin position="79"/>
        <end position="88"/>
    </location>
</feature>
<gene>
    <name evidence="2" type="ORF">AAF712_014698</name>
</gene>
<feature type="region of interest" description="Disordered" evidence="1">
    <location>
        <begin position="1"/>
        <end position="27"/>
    </location>
</feature>
<organism evidence="2 3">
    <name type="scientific">Marasmius tenuissimus</name>
    <dbReference type="NCBI Taxonomy" id="585030"/>
    <lineage>
        <taxon>Eukaryota</taxon>
        <taxon>Fungi</taxon>
        <taxon>Dikarya</taxon>
        <taxon>Basidiomycota</taxon>
        <taxon>Agaricomycotina</taxon>
        <taxon>Agaricomycetes</taxon>
        <taxon>Agaricomycetidae</taxon>
        <taxon>Agaricales</taxon>
        <taxon>Marasmiineae</taxon>
        <taxon>Marasmiaceae</taxon>
        <taxon>Marasmius</taxon>
    </lineage>
</organism>
<feature type="region of interest" description="Disordered" evidence="1">
    <location>
        <begin position="60"/>
        <end position="180"/>
    </location>
</feature>
<name>A0ABR2ZBM5_9AGAR</name>
<protein>
    <submittedName>
        <fullName evidence="2">Uncharacterized protein</fullName>
    </submittedName>
</protein>
<accession>A0ABR2ZBM5</accession>
<dbReference type="Proteomes" id="UP001437256">
    <property type="component" value="Unassembled WGS sequence"/>
</dbReference>
<feature type="compositionally biased region" description="Polar residues" evidence="1">
    <location>
        <begin position="156"/>
        <end position="177"/>
    </location>
</feature>
<reference evidence="2 3" key="1">
    <citation type="submission" date="2024-05" db="EMBL/GenBank/DDBJ databases">
        <title>A draft genome resource for the thread blight pathogen Marasmius tenuissimus strain MS-2.</title>
        <authorList>
            <person name="Yulfo-Soto G.E."/>
            <person name="Baruah I.K."/>
            <person name="Amoako-Attah I."/>
            <person name="Bukari Y."/>
            <person name="Meinhardt L.W."/>
            <person name="Bailey B.A."/>
            <person name="Cohen S.P."/>
        </authorList>
    </citation>
    <scope>NUCLEOTIDE SEQUENCE [LARGE SCALE GENOMIC DNA]</scope>
    <source>
        <strain evidence="2 3">MS-2</strain>
    </source>
</reference>
<evidence type="ECO:0000313" key="2">
    <source>
        <dbReference type="EMBL" id="KAL0058627.1"/>
    </source>
</evidence>
<sequence>MAGKPKGKGRAEGPSDNIQSNADNQDILENGSLAEVLNEIDKADDEERRVKLISRAEMLIEQGDSSLGTAPERKVVVISDGSSDSDASGSDDESYVAITFTQTSSEPEEEEEQADNGAGEEQHTDSQEDRHPVPESSSLLSDPPPAYELSTPEPGTRSSQDTGITPTLNTPSGSNNKGYVVYRGIRPGCYRKL</sequence>